<accession>A0A8J7RGZ4</accession>
<evidence type="ECO:0008006" key="5">
    <source>
        <dbReference type="Google" id="ProtNLM"/>
    </source>
</evidence>
<organism evidence="3 4">
    <name type="scientific">Methanococcus voltae</name>
    <dbReference type="NCBI Taxonomy" id="2188"/>
    <lineage>
        <taxon>Archaea</taxon>
        <taxon>Methanobacteriati</taxon>
        <taxon>Methanobacteriota</taxon>
        <taxon>Methanomada group</taxon>
        <taxon>Methanococci</taxon>
        <taxon>Methanococcales</taxon>
        <taxon>Methanococcaceae</taxon>
        <taxon>Methanococcus</taxon>
    </lineage>
</organism>
<evidence type="ECO:0000313" key="3">
    <source>
        <dbReference type="EMBL" id="MBP2202259.1"/>
    </source>
</evidence>
<dbReference type="Proteomes" id="UP000740329">
    <property type="component" value="Unassembled WGS sequence"/>
</dbReference>
<evidence type="ECO:0000259" key="1">
    <source>
        <dbReference type="Pfam" id="PF05709"/>
    </source>
</evidence>
<dbReference type="AlphaFoldDB" id="A0A8J7RGZ4"/>
<feature type="domain" description="Siphovirus-type tail component RIFT-related" evidence="1">
    <location>
        <begin position="25"/>
        <end position="126"/>
    </location>
</feature>
<evidence type="ECO:0000313" key="4">
    <source>
        <dbReference type="Proteomes" id="UP000740329"/>
    </source>
</evidence>
<gene>
    <name evidence="3" type="ORF">J3E07_001700</name>
</gene>
<dbReference type="EMBL" id="JAGGMV010000011">
    <property type="protein sequence ID" value="MBP2202259.1"/>
    <property type="molecule type" value="Genomic_DNA"/>
</dbReference>
<dbReference type="RefSeq" id="WP_209591768.1">
    <property type="nucleotide sequence ID" value="NZ_JAGGMV010000011.1"/>
</dbReference>
<dbReference type="Gene3D" id="2.60.120.860">
    <property type="match status" value="1"/>
</dbReference>
<comment type="caution">
    <text evidence="3">The sequence shown here is derived from an EMBL/GenBank/DDBJ whole genome shotgun (WGS) entry which is preliminary data.</text>
</comment>
<proteinExistence type="predicted"/>
<name>A0A8J7RGZ4_METVO</name>
<reference evidence="3" key="1">
    <citation type="submission" date="2021-03" db="EMBL/GenBank/DDBJ databases">
        <title>Genomic Encyclopedia of Type Strains, Phase IV (KMG-V): Genome sequencing to study the core and pangenomes of soil and plant-associated prokaryotes.</title>
        <authorList>
            <person name="Whitman W."/>
        </authorList>
    </citation>
    <scope>NUCLEOTIDE SEQUENCE</scope>
    <source>
        <strain evidence="3">C4</strain>
    </source>
</reference>
<dbReference type="Pfam" id="PF05709">
    <property type="entry name" value="Sipho_tail"/>
    <property type="match status" value="1"/>
</dbReference>
<feature type="domain" description="Siphovirus-type tail component C-terminal" evidence="2">
    <location>
        <begin position="182"/>
        <end position="275"/>
    </location>
</feature>
<dbReference type="InterPro" id="IPR054738">
    <property type="entry name" value="Siphovirus-type_tail_C"/>
</dbReference>
<evidence type="ECO:0000259" key="2">
    <source>
        <dbReference type="Pfam" id="PF22768"/>
    </source>
</evidence>
<dbReference type="Pfam" id="PF22768">
    <property type="entry name" value="SPP1_Dit"/>
    <property type="match status" value="1"/>
</dbReference>
<dbReference type="InterPro" id="IPR008841">
    <property type="entry name" value="Siphovirus-type_tail_N"/>
</dbReference>
<protein>
    <recommendedName>
        <fullName evidence="5">Phage tail protein</fullName>
    </recommendedName>
</protein>
<sequence>MMKIKVKTDNHELLMGEKDFEVIFLGLPGTSEIKSKVHTLKSPFVDGEIYVDNQLKPLKFKLKGIITENIKENINLLRKVFNPKKKGTLTYIENEIEKSIEFIANAVPKFEYSTYDYQKFSVEIYCPAPILKSKLIKKEVTSSTGLFKFPFYTTTDGIPMGTRLSSTIVKNNGDLDVDYILVISGPMAAPIEIKNNTTNEIIKLRKSLTIHEKLIIDTKNKNIELLTETSKLRAFNYLNPDSRLFKLRVGGNEIEYTTANESEVGNLSISYKENYIW</sequence>